<evidence type="ECO:0000313" key="6">
    <source>
        <dbReference type="Proteomes" id="UP000836841"/>
    </source>
</evidence>
<dbReference type="Pfam" id="PF02878">
    <property type="entry name" value="PGM_PMM_I"/>
    <property type="match status" value="1"/>
</dbReference>
<dbReference type="GO" id="GO:0005975">
    <property type="term" value="P:carbohydrate metabolic process"/>
    <property type="evidence" value="ECO:0007669"/>
    <property type="project" value="InterPro"/>
</dbReference>
<evidence type="ECO:0000256" key="3">
    <source>
        <dbReference type="ARBA" id="ARBA00022553"/>
    </source>
</evidence>
<dbReference type="CDD" id="cd04038">
    <property type="entry name" value="C2_ArfGAP"/>
    <property type="match status" value="1"/>
</dbReference>
<dbReference type="Gene3D" id="3.40.120.10">
    <property type="entry name" value="Alpha-D-Glucose-1,6-Bisphosphate, subunit A, domain 3"/>
    <property type="match status" value="1"/>
</dbReference>
<dbReference type="SUPFAM" id="SSF53738">
    <property type="entry name" value="Phosphoglucomutase, first 3 domains"/>
    <property type="match status" value="1"/>
</dbReference>
<dbReference type="GO" id="GO:0004615">
    <property type="term" value="F:phosphomannomutase activity"/>
    <property type="evidence" value="ECO:0007669"/>
    <property type="project" value="TreeGrafter"/>
</dbReference>
<comment type="cofactor">
    <cofactor evidence="1">
        <name>Mg(2+)</name>
        <dbReference type="ChEBI" id="CHEBI:18420"/>
    </cofactor>
</comment>
<dbReference type="PROSITE" id="PS50004">
    <property type="entry name" value="C2"/>
    <property type="match status" value="1"/>
</dbReference>
<dbReference type="PANTHER" id="PTHR42946:SF2">
    <property type="entry name" value="PHOSPHOGLUCOMUTASE (ALPHA-D-GLUCOSE-1,6-BISPHOSPHATE-DEPENDENT)"/>
    <property type="match status" value="1"/>
</dbReference>
<dbReference type="Gene3D" id="2.60.40.150">
    <property type="entry name" value="C2 domain"/>
    <property type="match status" value="1"/>
</dbReference>
<sequence>MNRKFTRKKNIETKIDQKTQRKKRLKMEELAGLLRIRVKKGINLARRDSLSSDPFVVITMGTQKLKGRTVMNNCNPEWNEELTLAIKHPNEPVNLIVYDKDTFTSHDKMGDALIDIKPFLEVHKLGLQELPDGTEVKRVLPTKENCLSEESRIVSKNGKIVQDMILVLRNVECGEVEIQLEWIEVPAMASTSTSSLMASKTVVSKTALFLSTSGIIKRSFLTFTPASPSVKPLKIRSSHATKFDEVTNSLDEDMDQIRRLQNGSDVRGVALEGEKGRAVTLTPAAVEAIAESFGEWVAATEGNGNGVIRVSLGRDPRVSGGKLSTAVFAGLSRAGCLAFDMGLATTPACFMSTLLSPFEYDASIMMTASHLPYTRNGLKFFTKRGGLTSPEVEKICDLAARKYANRLTKVSTLIRTRPEQVDFMSAYSKHLREIIKERINHPEHYDTPLKGFQARV</sequence>
<evidence type="ECO:0000256" key="1">
    <source>
        <dbReference type="ARBA" id="ARBA00001946"/>
    </source>
</evidence>
<dbReference type="GO" id="GO:0009570">
    <property type="term" value="C:chloroplast stroma"/>
    <property type="evidence" value="ECO:0007669"/>
    <property type="project" value="TreeGrafter"/>
</dbReference>
<gene>
    <name evidence="5" type="ORF">TAV2_LOCUS16093</name>
</gene>
<feature type="domain" description="C2" evidence="4">
    <location>
        <begin position="15"/>
        <end position="132"/>
    </location>
</feature>
<dbReference type="InterPro" id="IPR000008">
    <property type="entry name" value="C2_dom"/>
</dbReference>
<dbReference type="SUPFAM" id="SSF49562">
    <property type="entry name" value="C2 domain (Calcium/lipid-binding domain, CaLB)"/>
    <property type="match status" value="1"/>
</dbReference>
<dbReference type="InterPro" id="IPR016055">
    <property type="entry name" value="A-D-PHexomutase_a/b/a-I/II/III"/>
</dbReference>
<protein>
    <recommendedName>
        <fullName evidence="4">C2 domain-containing protein</fullName>
    </recommendedName>
</protein>
<name>A0AAU9SIA7_THLAR</name>
<keyword evidence="6" id="KW-1185">Reference proteome</keyword>
<reference evidence="5 6" key="1">
    <citation type="submission" date="2022-03" db="EMBL/GenBank/DDBJ databases">
        <authorList>
            <person name="Nunn A."/>
            <person name="Chopra R."/>
            <person name="Nunn A."/>
            <person name="Contreras Garrido A."/>
        </authorList>
    </citation>
    <scope>NUCLEOTIDE SEQUENCE [LARGE SCALE GENOMIC DNA]</scope>
</reference>
<dbReference type="InterPro" id="IPR050060">
    <property type="entry name" value="Phosphoglucosamine_mutase"/>
</dbReference>
<dbReference type="InterPro" id="IPR035892">
    <property type="entry name" value="C2_domain_sf"/>
</dbReference>
<evidence type="ECO:0000256" key="2">
    <source>
        <dbReference type="ARBA" id="ARBA00010231"/>
    </source>
</evidence>
<organism evidence="5 6">
    <name type="scientific">Thlaspi arvense</name>
    <name type="common">Field penny-cress</name>
    <dbReference type="NCBI Taxonomy" id="13288"/>
    <lineage>
        <taxon>Eukaryota</taxon>
        <taxon>Viridiplantae</taxon>
        <taxon>Streptophyta</taxon>
        <taxon>Embryophyta</taxon>
        <taxon>Tracheophyta</taxon>
        <taxon>Spermatophyta</taxon>
        <taxon>Magnoliopsida</taxon>
        <taxon>eudicotyledons</taxon>
        <taxon>Gunneridae</taxon>
        <taxon>Pentapetalae</taxon>
        <taxon>rosids</taxon>
        <taxon>malvids</taxon>
        <taxon>Brassicales</taxon>
        <taxon>Brassicaceae</taxon>
        <taxon>Thlaspideae</taxon>
        <taxon>Thlaspi</taxon>
    </lineage>
</organism>
<dbReference type="FunFam" id="3.40.120.10:FF:000022">
    <property type="entry name" value="phosphomannomutase/phosphoglucomutase isoform X1"/>
    <property type="match status" value="1"/>
</dbReference>
<keyword evidence="3" id="KW-0597">Phosphoprotein</keyword>
<dbReference type="InterPro" id="IPR005844">
    <property type="entry name" value="A-D-PHexomutase_a/b/a-I"/>
</dbReference>
<dbReference type="EMBL" id="OU466861">
    <property type="protein sequence ID" value="CAH2066639.1"/>
    <property type="molecule type" value="Genomic_DNA"/>
</dbReference>
<dbReference type="AlphaFoldDB" id="A0AAU9SIA7"/>
<evidence type="ECO:0000259" key="4">
    <source>
        <dbReference type="PROSITE" id="PS50004"/>
    </source>
</evidence>
<dbReference type="Proteomes" id="UP000836841">
    <property type="component" value="Chromosome 5"/>
</dbReference>
<dbReference type="Pfam" id="PF00168">
    <property type="entry name" value="C2"/>
    <property type="match status" value="1"/>
</dbReference>
<dbReference type="SMART" id="SM00239">
    <property type="entry name" value="C2"/>
    <property type="match status" value="1"/>
</dbReference>
<comment type="similarity">
    <text evidence="2">Belongs to the phosphohexose mutase family.</text>
</comment>
<accession>A0AAU9SIA7</accession>
<dbReference type="PANTHER" id="PTHR42946">
    <property type="entry name" value="PHOSPHOHEXOSE MUTASE"/>
    <property type="match status" value="1"/>
</dbReference>
<evidence type="ECO:0000313" key="5">
    <source>
        <dbReference type="EMBL" id="CAH2066639.1"/>
    </source>
</evidence>
<proteinExistence type="inferred from homology"/>